<dbReference type="InterPro" id="IPR036653">
    <property type="entry name" value="CinA-like_C"/>
</dbReference>
<dbReference type="HAMAP" id="MF_00226_B">
    <property type="entry name" value="CinA_B"/>
    <property type="match status" value="1"/>
</dbReference>
<dbReference type="Gene3D" id="3.90.950.20">
    <property type="entry name" value="CinA-like"/>
    <property type="match status" value="1"/>
</dbReference>
<dbReference type="NCBIfam" id="TIGR00199">
    <property type="entry name" value="PncC_domain"/>
    <property type="match status" value="1"/>
</dbReference>
<dbReference type="EMBL" id="VJVV01000014">
    <property type="protein sequence ID" value="TRO78846.1"/>
    <property type="molecule type" value="Genomic_DNA"/>
</dbReference>
<keyword evidence="4" id="KW-1185">Reference proteome</keyword>
<dbReference type="PANTHER" id="PTHR13939">
    <property type="entry name" value="NICOTINAMIDE-NUCLEOTIDE AMIDOHYDROLASE PNCC"/>
    <property type="match status" value="1"/>
</dbReference>
<comment type="similarity">
    <text evidence="1">Belongs to the CinA family.</text>
</comment>
<dbReference type="InterPro" id="IPR001453">
    <property type="entry name" value="MoaB/Mog_dom"/>
</dbReference>
<evidence type="ECO:0000313" key="3">
    <source>
        <dbReference type="EMBL" id="TRO78846.1"/>
    </source>
</evidence>
<comment type="caution">
    <text evidence="3">The sequence shown here is derived from an EMBL/GenBank/DDBJ whole genome shotgun (WGS) entry which is preliminary data.</text>
</comment>
<dbReference type="SUPFAM" id="SSF142433">
    <property type="entry name" value="CinA-like"/>
    <property type="match status" value="1"/>
</dbReference>
<organism evidence="3 4">
    <name type="scientific">Trichloromonas acetexigens</name>
    <dbReference type="NCBI Taxonomy" id="38815"/>
    <lineage>
        <taxon>Bacteria</taxon>
        <taxon>Pseudomonadati</taxon>
        <taxon>Thermodesulfobacteriota</taxon>
        <taxon>Desulfuromonadia</taxon>
        <taxon>Desulfuromonadales</taxon>
        <taxon>Trichloromonadaceae</taxon>
        <taxon>Trichloromonas</taxon>
    </lineage>
</organism>
<dbReference type="OrthoDB" id="9801454at2"/>
<dbReference type="NCBIfam" id="TIGR00200">
    <property type="entry name" value="cinA_nterm"/>
    <property type="match status" value="1"/>
</dbReference>
<dbReference type="AlphaFoldDB" id="A0A550J6H6"/>
<evidence type="ECO:0000313" key="4">
    <source>
        <dbReference type="Proteomes" id="UP000317155"/>
    </source>
</evidence>
<proteinExistence type="inferred from homology"/>
<sequence>MNVSVLTIGDELLNGELSDTNTAAVARRLAAHGYRVRESLCVRDEMDDIVAALQLMADRRAVLIVTGGLGPTADDLTAEAAATAFGRPLEENPAAQEEVRAYFLRHNLTMHPRNDKQARLPVGVEILTNRLGTAPGFRLDTGHCDCFFLPGVPTEMVAMLDEAVLPRLERNHGEGLPTRERVLKVFGLSEPKCEALLVAAGLPEKVQVAFGVDFPFVHVKLRASGSEAETLLDRTEPVARRALGDFVVATGDASLAQTVARLLTEQRKTLALAESCTGGWIAKQLTDLPGASAFLERGAVTYANSAKRDWLKVPEAVLETQGAVSAECARAMAKGIREAAQADVALSVTGIAGPDGGTPGKPVGTVFIGLATASGEEVKGYRFSGDRDTVRRLSVCMALDRLRRYLEKH</sequence>
<name>A0A550J6H6_9BACT</name>
<dbReference type="NCBIfam" id="NF001813">
    <property type="entry name" value="PRK00549.1"/>
    <property type="match status" value="1"/>
</dbReference>
<protein>
    <recommendedName>
        <fullName evidence="1">CinA-like protein</fullName>
    </recommendedName>
</protein>
<dbReference type="CDD" id="cd00885">
    <property type="entry name" value="cinA"/>
    <property type="match status" value="1"/>
</dbReference>
<dbReference type="SMART" id="SM00852">
    <property type="entry name" value="MoCF_biosynth"/>
    <property type="match status" value="1"/>
</dbReference>
<feature type="domain" description="MoaB/Mog" evidence="2">
    <location>
        <begin position="4"/>
        <end position="171"/>
    </location>
</feature>
<dbReference type="Proteomes" id="UP000317155">
    <property type="component" value="Unassembled WGS sequence"/>
</dbReference>
<dbReference type="PANTHER" id="PTHR13939:SF0">
    <property type="entry name" value="NMN AMIDOHYDROLASE-LIKE PROTEIN YFAY"/>
    <property type="match status" value="1"/>
</dbReference>
<dbReference type="InterPro" id="IPR050101">
    <property type="entry name" value="CinA"/>
</dbReference>
<accession>A0A550J6H6</accession>
<dbReference type="InterPro" id="IPR036425">
    <property type="entry name" value="MoaB/Mog-like_dom_sf"/>
</dbReference>
<dbReference type="PIRSF" id="PIRSF006728">
    <property type="entry name" value="CinA"/>
    <property type="match status" value="1"/>
</dbReference>
<dbReference type="Pfam" id="PF00994">
    <property type="entry name" value="MoCF_biosynth"/>
    <property type="match status" value="1"/>
</dbReference>
<dbReference type="InterPro" id="IPR008136">
    <property type="entry name" value="CinA_C"/>
</dbReference>
<gene>
    <name evidence="3" type="ORF">FL622_15175</name>
</gene>
<reference evidence="3 4" key="1">
    <citation type="submission" date="2019-07" db="EMBL/GenBank/DDBJ databases">
        <title>Insights of Desulfuromonas acetexigens electromicrobiology.</title>
        <authorList>
            <person name="Katuri K."/>
            <person name="Sapireddy V."/>
            <person name="Shaw D.R."/>
            <person name="Saikaly P."/>
        </authorList>
    </citation>
    <scope>NUCLEOTIDE SEQUENCE [LARGE SCALE GENOMIC DNA]</scope>
    <source>
        <strain evidence="3 4">2873</strain>
    </source>
</reference>
<dbReference type="SUPFAM" id="SSF53218">
    <property type="entry name" value="Molybdenum cofactor biosynthesis proteins"/>
    <property type="match status" value="1"/>
</dbReference>
<dbReference type="Pfam" id="PF02464">
    <property type="entry name" value="CinA"/>
    <property type="match status" value="1"/>
</dbReference>
<evidence type="ECO:0000259" key="2">
    <source>
        <dbReference type="SMART" id="SM00852"/>
    </source>
</evidence>
<dbReference type="InterPro" id="IPR008135">
    <property type="entry name" value="Competence-induced_CinA"/>
</dbReference>
<evidence type="ECO:0000256" key="1">
    <source>
        <dbReference type="HAMAP-Rule" id="MF_00226"/>
    </source>
</evidence>
<dbReference type="Gene3D" id="3.40.980.10">
    <property type="entry name" value="MoaB/Mog-like domain"/>
    <property type="match status" value="1"/>
</dbReference>